<dbReference type="Proteomes" id="UP001165122">
    <property type="component" value="Unassembled WGS sequence"/>
</dbReference>
<protein>
    <submittedName>
        <fullName evidence="1">Uncharacterized protein</fullName>
    </submittedName>
</protein>
<dbReference type="AlphaFoldDB" id="A0A9W7FS37"/>
<evidence type="ECO:0000313" key="1">
    <source>
        <dbReference type="EMBL" id="GMI17322.1"/>
    </source>
</evidence>
<keyword evidence="2" id="KW-1185">Reference proteome</keyword>
<dbReference type="EMBL" id="BRXW01000287">
    <property type="protein sequence ID" value="GMI17322.1"/>
    <property type="molecule type" value="Genomic_DNA"/>
</dbReference>
<name>A0A9W7FS37_9STRA</name>
<reference evidence="2" key="1">
    <citation type="journal article" date="2023" name="Commun. Biol.">
        <title>Genome analysis of Parmales, the sister group of diatoms, reveals the evolutionary specialization of diatoms from phago-mixotrophs to photoautotrophs.</title>
        <authorList>
            <person name="Ban H."/>
            <person name="Sato S."/>
            <person name="Yoshikawa S."/>
            <person name="Yamada K."/>
            <person name="Nakamura Y."/>
            <person name="Ichinomiya M."/>
            <person name="Sato N."/>
            <person name="Blanc-Mathieu R."/>
            <person name="Endo H."/>
            <person name="Kuwata A."/>
            <person name="Ogata H."/>
        </authorList>
    </citation>
    <scope>NUCLEOTIDE SEQUENCE [LARGE SCALE GENOMIC DNA]</scope>
    <source>
        <strain evidence="2">NIES 3700</strain>
    </source>
</reference>
<comment type="caution">
    <text evidence="1">The sequence shown here is derived from an EMBL/GenBank/DDBJ whole genome shotgun (WGS) entry which is preliminary data.</text>
</comment>
<gene>
    <name evidence="1" type="ORF">TrLO_g695</name>
</gene>
<accession>A0A9W7FS37</accession>
<organism evidence="1 2">
    <name type="scientific">Triparma laevis f. longispina</name>
    <dbReference type="NCBI Taxonomy" id="1714387"/>
    <lineage>
        <taxon>Eukaryota</taxon>
        <taxon>Sar</taxon>
        <taxon>Stramenopiles</taxon>
        <taxon>Ochrophyta</taxon>
        <taxon>Bolidophyceae</taxon>
        <taxon>Parmales</taxon>
        <taxon>Triparmaceae</taxon>
        <taxon>Triparma</taxon>
    </lineage>
</organism>
<dbReference type="OrthoDB" id="10264146at2759"/>
<sequence>MASSTASSTAVSIPPMYKYLLVVALGCMALHRLTRIPPLTSQYRGEAVGLGQYHIHDEVAIQSLATAADDGMKDGESQIILERVQRPDVSCVQLAIQTGLSDGHLFYLNFDKIPASNSLDPKQALGKWLDLGCLTGFFATSSVGSGDISQAEKSWAAKADALARVNAQNKAILAQILDAPLDLNIPPPPPIPGQATGAAASDEHYDPHFGKHWPENHPPPLLYPDDEDDGVPKSIAIPDDLQATAAKLGTYQVTPKGQACPAGVKKCCALEAQQHWWGENVREPLVAITTGVTSRGLKGQHMHVGHLALFTKLLPSIITTYDCDVDYLIVMAFDKGDEFYDTDAGQKEMNTWLDENMAKPMALAGVKITFLFVQVDNTLRKPGPVFNAMLKQAYIAGADYFYRLNDDTELQIGRGEGEHHWAKAFIGALSSLGPPYGVAGPFHNTGNKRILTHDFVHRTHMDIFQGVYYDPLFTDWWMDDYISFLYGHERTLKSTHYPAMHHTSHHGRRYEVGEDKSTKLPERVKSGRQKIAKWMGDFGMDQKKINEFLEDKQGHPYRDFPCGDFTAIPC</sequence>
<evidence type="ECO:0000313" key="2">
    <source>
        <dbReference type="Proteomes" id="UP001165122"/>
    </source>
</evidence>
<proteinExistence type="predicted"/>